<organism evidence="1 2">
    <name type="scientific">Synechococcus lacustris str. Tous</name>
    <dbReference type="NCBI Taxonomy" id="1910958"/>
    <lineage>
        <taxon>Bacteria</taxon>
        <taxon>Bacillati</taxon>
        <taxon>Cyanobacteriota</taxon>
        <taxon>Cyanophyceae</taxon>
        <taxon>Synechococcales</taxon>
        <taxon>Synechococcaceae</taxon>
        <taxon>Synechococcus</taxon>
    </lineage>
</organism>
<gene>
    <name evidence="1" type="ORF">C7K08_10595</name>
</gene>
<evidence type="ECO:0000313" key="2">
    <source>
        <dbReference type="Proteomes" id="UP000240206"/>
    </source>
</evidence>
<name>A0A2P7ECJ6_9SYNE</name>
<dbReference type="Gene3D" id="1.10.260.40">
    <property type="entry name" value="lambda repressor-like DNA-binding domains"/>
    <property type="match status" value="1"/>
</dbReference>
<comment type="caution">
    <text evidence="1">The sequence shown here is derived from an EMBL/GenBank/DDBJ whole genome shotgun (WGS) entry which is preliminary data.</text>
</comment>
<sequence length="186" mass="20550">MAKPAAKPSSPNPKELQEEALRCFGKRLQQERERQGLSMRQLALDTRVSTAVLEALEKGWLQRLPEAAFLGTILHKLAERLSLPGAEIDQEIKAALPPLYKSNKQASDRITGFTLGSIELFSTWQGTIAYGAMVLVLIYGLNLQQRQLASANGISIAPISPNPTLKKPETPTKQLLKLYPELRPLP</sequence>
<keyword evidence="2" id="KW-1185">Reference proteome</keyword>
<dbReference type="Pfam" id="PF13413">
    <property type="entry name" value="HTH_25"/>
    <property type="match status" value="1"/>
</dbReference>
<dbReference type="RefSeq" id="WP_106500589.1">
    <property type="nucleotide sequence ID" value="NZ_PXVC01000063.1"/>
</dbReference>
<accession>A0A2P7ECJ6</accession>
<dbReference type="CDD" id="cd00093">
    <property type="entry name" value="HTH_XRE"/>
    <property type="match status" value="1"/>
</dbReference>
<dbReference type="InterPro" id="IPR010982">
    <property type="entry name" value="Lambda_DNA-bd_dom_sf"/>
</dbReference>
<protein>
    <submittedName>
        <fullName evidence="1">Uncharacterized protein</fullName>
    </submittedName>
</protein>
<proteinExistence type="predicted"/>
<dbReference type="STRING" id="1910958.BTM30_02620"/>
<evidence type="ECO:0000313" key="1">
    <source>
        <dbReference type="EMBL" id="PSI00924.1"/>
    </source>
</evidence>
<dbReference type="AlphaFoldDB" id="A0A2P7ECJ6"/>
<dbReference type="InterPro" id="IPR050400">
    <property type="entry name" value="Bact_Cytoskel_RodZ"/>
</dbReference>
<dbReference type="Proteomes" id="UP000240206">
    <property type="component" value="Unassembled WGS sequence"/>
</dbReference>
<dbReference type="EMBL" id="PXVC01000063">
    <property type="protein sequence ID" value="PSI00924.1"/>
    <property type="molecule type" value="Genomic_DNA"/>
</dbReference>
<dbReference type="PANTHER" id="PTHR34475">
    <property type="match status" value="1"/>
</dbReference>
<dbReference type="InterPro" id="IPR001387">
    <property type="entry name" value="Cro/C1-type_HTH"/>
</dbReference>
<dbReference type="SUPFAM" id="SSF47413">
    <property type="entry name" value="lambda repressor-like DNA-binding domains"/>
    <property type="match status" value="1"/>
</dbReference>
<reference evidence="2" key="1">
    <citation type="submission" date="2018-03" db="EMBL/GenBank/DDBJ databases">
        <title>Ecological and genomic features of two cosmopolitan and abundant freshwater picocyanobacteria.</title>
        <authorList>
            <person name="Cabello-Yeves P.J."/>
            <person name="Picazo A."/>
            <person name="Camacho A."/>
            <person name="Callieri C."/>
            <person name="Rosselli R."/>
            <person name="Roda-Garcia J."/>
            <person name="Coutinho F.H."/>
            <person name="Rodriguez-Valera F."/>
        </authorList>
    </citation>
    <scope>NUCLEOTIDE SEQUENCE [LARGE SCALE GENOMIC DNA]</scope>
    <source>
        <strain evidence="2">Tous</strain>
    </source>
</reference>
<dbReference type="PANTHER" id="PTHR34475:SF1">
    <property type="entry name" value="CYTOSKELETON PROTEIN RODZ"/>
    <property type="match status" value="1"/>
</dbReference>
<dbReference type="GO" id="GO:0003677">
    <property type="term" value="F:DNA binding"/>
    <property type="evidence" value="ECO:0007669"/>
    <property type="project" value="InterPro"/>
</dbReference>